<dbReference type="Proteomes" id="UP000830542">
    <property type="component" value="Plasmid unnamed2"/>
</dbReference>
<dbReference type="InterPro" id="IPR053441">
    <property type="entry name" value="2Fe2S_Ferredoxin"/>
</dbReference>
<dbReference type="EMBL" id="CP095007">
    <property type="protein sequence ID" value="UOO97009.1"/>
    <property type="molecule type" value="Genomic_DNA"/>
</dbReference>
<evidence type="ECO:0000256" key="5">
    <source>
        <dbReference type="ARBA" id="ARBA00022982"/>
    </source>
</evidence>
<keyword evidence="7" id="KW-0411">Iron-sulfur</keyword>
<protein>
    <submittedName>
        <fullName evidence="12">(2Fe-2S)-binding protein</fullName>
    </submittedName>
    <submittedName>
        <fullName evidence="11">Ferredoxin Fer2</fullName>
    </submittedName>
</protein>
<dbReference type="KEGG" id="hdo:MUK72_16315"/>
<keyword evidence="2" id="KW-0813">Transport</keyword>
<name>A0AAV3SJA8_HALDO</name>
<keyword evidence="3" id="KW-0001">2Fe-2S</keyword>
<evidence type="ECO:0000256" key="2">
    <source>
        <dbReference type="ARBA" id="ARBA00022448"/>
    </source>
</evidence>
<keyword evidence="13" id="KW-1185">Reference proteome</keyword>
<dbReference type="InterPro" id="IPR012675">
    <property type="entry name" value="Beta-grasp_dom_sf"/>
</dbReference>
<evidence type="ECO:0000256" key="4">
    <source>
        <dbReference type="ARBA" id="ARBA00022723"/>
    </source>
</evidence>
<evidence type="ECO:0000256" key="1">
    <source>
        <dbReference type="ARBA" id="ARBA00007874"/>
    </source>
</evidence>
<evidence type="ECO:0000256" key="8">
    <source>
        <dbReference type="ARBA" id="ARBA00034078"/>
    </source>
</evidence>
<reference evidence="12" key="2">
    <citation type="submission" date="2022-04" db="EMBL/GenBank/DDBJ databases">
        <title>Sequencing and genomic assembly of Halococcus dombrowskii.</title>
        <authorList>
            <person name="Lim S.W."/>
            <person name="MacLea K.S."/>
        </authorList>
    </citation>
    <scope>NUCLEOTIDE SEQUENCE</scope>
    <source>
        <strain evidence="12">H4</strain>
        <plasmid evidence="12">unnamed2</plasmid>
    </source>
</reference>
<dbReference type="PANTHER" id="PTHR43112:SF3">
    <property type="entry name" value="FERREDOXIN-2, CHLOROPLASTIC"/>
    <property type="match status" value="1"/>
</dbReference>
<dbReference type="InterPro" id="IPR036010">
    <property type="entry name" value="2Fe-2S_ferredoxin-like_sf"/>
</dbReference>
<evidence type="ECO:0000313" key="14">
    <source>
        <dbReference type="Proteomes" id="UP001500962"/>
    </source>
</evidence>
<comment type="cofactor">
    <cofactor evidence="8">
        <name>[2Fe-2S] cluster</name>
        <dbReference type="ChEBI" id="CHEBI:190135"/>
    </cofactor>
</comment>
<reference evidence="11" key="3">
    <citation type="submission" date="2023-12" db="EMBL/GenBank/DDBJ databases">
        <authorList>
            <person name="Sun Q."/>
            <person name="Inoue M."/>
        </authorList>
    </citation>
    <scope>NUCLEOTIDE SEQUENCE</scope>
    <source>
        <strain evidence="11">JCM 12289</strain>
    </source>
</reference>
<feature type="region of interest" description="Disordered" evidence="9">
    <location>
        <begin position="1"/>
        <end position="22"/>
    </location>
</feature>
<accession>A0AAV3SJA8</accession>
<evidence type="ECO:0000256" key="6">
    <source>
        <dbReference type="ARBA" id="ARBA00023004"/>
    </source>
</evidence>
<dbReference type="EMBL" id="BAAADN010000055">
    <property type="protein sequence ID" value="GAA0472116.1"/>
    <property type="molecule type" value="Genomic_DNA"/>
</dbReference>
<gene>
    <name evidence="11" type="primary">fer2_1</name>
    <name evidence="11" type="ORF">GCM10008985_31110</name>
    <name evidence="12" type="ORF">MUK72_16315</name>
</gene>
<feature type="domain" description="2Fe-2S ferredoxin-type" evidence="10">
    <location>
        <begin position="65"/>
        <end position="130"/>
    </location>
</feature>
<dbReference type="Pfam" id="PF00111">
    <property type="entry name" value="Fer2"/>
    <property type="match status" value="1"/>
</dbReference>
<organism evidence="11 14">
    <name type="scientific">Halococcus dombrowskii</name>
    <dbReference type="NCBI Taxonomy" id="179637"/>
    <lineage>
        <taxon>Archaea</taxon>
        <taxon>Methanobacteriati</taxon>
        <taxon>Methanobacteriota</taxon>
        <taxon>Stenosarchaea group</taxon>
        <taxon>Halobacteria</taxon>
        <taxon>Halobacteriales</taxon>
        <taxon>Halococcaceae</taxon>
        <taxon>Halococcus</taxon>
    </lineage>
</organism>
<geneLocation type="plasmid" evidence="12 13">
    <name>unnamed2</name>
</geneLocation>
<evidence type="ECO:0000313" key="12">
    <source>
        <dbReference type="EMBL" id="UOO97009.1"/>
    </source>
</evidence>
<evidence type="ECO:0000256" key="9">
    <source>
        <dbReference type="SAM" id="MobiDB-lite"/>
    </source>
</evidence>
<keyword evidence="5" id="KW-0249">Electron transport</keyword>
<dbReference type="AlphaFoldDB" id="A0AAV3SJA8"/>
<evidence type="ECO:0000256" key="3">
    <source>
        <dbReference type="ARBA" id="ARBA00022714"/>
    </source>
</evidence>
<comment type="similarity">
    <text evidence="1">Belongs to the 2Fe2S plant-type ferredoxin family.</text>
</comment>
<sequence length="155" mass="17591">MGIELPAVRPEAEKGANESEDVPPSKVVYLNYRVLESRGWDINDEDLFEKAAEADLPEHQYGVMEVDRTESLLRSAEDNGLKWPFQCRSSTCAMCAGVLKDGEAEMDMNLFLEDEEVEEMDLRLTCTCSPESDEVHIVFNCIQMPYVYDISQNRG</sequence>
<dbReference type="InterPro" id="IPR001041">
    <property type="entry name" value="2Fe-2S_ferredoxin-type"/>
</dbReference>
<dbReference type="Proteomes" id="UP001500962">
    <property type="component" value="Unassembled WGS sequence"/>
</dbReference>
<reference evidence="11" key="1">
    <citation type="journal article" date="2014" name="Int. J. Syst. Evol. Microbiol.">
        <title>Complete genome sequence of Corynebacterium casei LMG S-19264T (=DSM 44701T), isolated from a smear-ripened cheese.</title>
        <authorList>
            <consortium name="US DOE Joint Genome Institute (JGI-PGF)"/>
            <person name="Walter F."/>
            <person name="Albersmeier A."/>
            <person name="Kalinowski J."/>
            <person name="Ruckert C."/>
        </authorList>
    </citation>
    <scope>NUCLEOTIDE SEQUENCE</scope>
    <source>
        <strain evidence="11">JCM 12289</strain>
    </source>
</reference>
<evidence type="ECO:0000256" key="7">
    <source>
        <dbReference type="ARBA" id="ARBA00023014"/>
    </source>
</evidence>
<evidence type="ECO:0000313" key="11">
    <source>
        <dbReference type="EMBL" id="GAA0472116.1"/>
    </source>
</evidence>
<dbReference type="GO" id="GO:0051537">
    <property type="term" value="F:2 iron, 2 sulfur cluster binding"/>
    <property type="evidence" value="ECO:0007669"/>
    <property type="project" value="UniProtKB-KW"/>
</dbReference>
<dbReference type="NCBIfam" id="NF041393">
    <property type="entry name" value="Frdxn_Halo"/>
    <property type="match status" value="1"/>
</dbReference>
<proteinExistence type="inferred from homology"/>
<evidence type="ECO:0000259" key="10">
    <source>
        <dbReference type="Pfam" id="PF00111"/>
    </source>
</evidence>
<dbReference type="GeneID" id="71763445"/>
<keyword evidence="6" id="KW-0408">Iron</keyword>
<dbReference type="Gene3D" id="3.10.20.30">
    <property type="match status" value="1"/>
</dbReference>
<dbReference type="GO" id="GO:0046872">
    <property type="term" value="F:metal ion binding"/>
    <property type="evidence" value="ECO:0007669"/>
    <property type="project" value="UniProtKB-KW"/>
</dbReference>
<keyword evidence="4" id="KW-0479">Metal-binding</keyword>
<dbReference type="CDD" id="cd00207">
    <property type="entry name" value="fer2"/>
    <property type="match status" value="1"/>
</dbReference>
<dbReference type="SUPFAM" id="SSF54292">
    <property type="entry name" value="2Fe-2S ferredoxin-like"/>
    <property type="match status" value="1"/>
</dbReference>
<dbReference type="RefSeq" id="WP_244706250.1">
    <property type="nucleotide sequence ID" value="NZ_BAAADN010000055.1"/>
</dbReference>
<evidence type="ECO:0000313" key="13">
    <source>
        <dbReference type="Proteomes" id="UP000830542"/>
    </source>
</evidence>
<dbReference type="PANTHER" id="PTHR43112">
    <property type="entry name" value="FERREDOXIN"/>
    <property type="match status" value="1"/>
</dbReference>
<keyword evidence="12" id="KW-0614">Plasmid</keyword>